<evidence type="ECO:0000259" key="1">
    <source>
        <dbReference type="PROSITE" id="PS50930"/>
    </source>
</evidence>
<gene>
    <name evidence="2" type="ORF">BHLFYP23_00221</name>
</gene>
<organism evidence="2">
    <name type="scientific">Blautia hansenii</name>
    <name type="common">Ruminococcus hansenii</name>
    <dbReference type="NCBI Taxonomy" id="1322"/>
    <lineage>
        <taxon>Bacteria</taxon>
        <taxon>Bacillati</taxon>
        <taxon>Bacillota</taxon>
        <taxon>Clostridia</taxon>
        <taxon>Lachnospirales</taxon>
        <taxon>Lachnospiraceae</taxon>
        <taxon>Blautia</taxon>
    </lineage>
</organism>
<evidence type="ECO:0000313" key="2">
    <source>
        <dbReference type="EMBL" id="VYT11742.1"/>
    </source>
</evidence>
<dbReference type="GO" id="GO:0000156">
    <property type="term" value="F:phosphorelay response regulator activity"/>
    <property type="evidence" value="ECO:0007669"/>
    <property type="project" value="InterPro"/>
</dbReference>
<feature type="domain" description="HTH LytTR-type" evidence="1">
    <location>
        <begin position="44"/>
        <end position="147"/>
    </location>
</feature>
<reference evidence="2" key="1">
    <citation type="submission" date="2019-11" db="EMBL/GenBank/DDBJ databases">
        <authorList>
            <person name="Feng L."/>
        </authorList>
    </citation>
    <scope>NUCLEOTIDE SEQUENCE</scope>
    <source>
        <strain evidence="2">BhanseniiLFYP23</strain>
    </source>
</reference>
<protein>
    <submittedName>
        <fullName evidence="2">Putative HTH-type transcriptional regulator</fullName>
    </submittedName>
</protein>
<name>A0A6N2U4P1_BLAHA</name>
<dbReference type="RefSeq" id="WP_004222832.1">
    <property type="nucleotide sequence ID" value="NZ_CACRSY010000012.1"/>
</dbReference>
<dbReference type="InterPro" id="IPR007492">
    <property type="entry name" value="LytTR_DNA-bd_dom"/>
</dbReference>
<dbReference type="PANTHER" id="PTHR37299">
    <property type="entry name" value="TRANSCRIPTIONAL REGULATOR-RELATED"/>
    <property type="match status" value="1"/>
</dbReference>
<dbReference type="Pfam" id="PF04397">
    <property type="entry name" value="LytTR"/>
    <property type="match status" value="1"/>
</dbReference>
<dbReference type="PROSITE" id="PS50930">
    <property type="entry name" value="HTH_LYTTR"/>
    <property type="match status" value="1"/>
</dbReference>
<dbReference type="AlphaFoldDB" id="A0A6N2U4P1"/>
<accession>A0A6N2U4P1</accession>
<dbReference type="Gene3D" id="2.40.50.1020">
    <property type="entry name" value="LytTr DNA-binding domain"/>
    <property type="match status" value="1"/>
</dbReference>
<sequence length="150" mass="17824">MKVSLKLISDTEQEEAKLYVHEETDNIKRLERYISEDGFYPGYLLCQKEKAQIPVKLDVIYYIETIQEIQYVHTEKEVYKVKQRLYELERMLPYYFMRVSKSAILNLNGVKTYKPFSGGIMLAEFENGDGTYISRKYVKELRNKVREGLL</sequence>
<dbReference type="GO" id="GO:0003677">
    <property type="term" value="F:DNA binding"/>
    <property type="evidence" value="ECO:0007669"/>
    <property type="project" value="InterPro"/>
</dbReference>
<dbReference type="SMART" id="SM00850">
    <property type="entry name" value="LytTR"/>
    <property type="match status" value="1"/>
</dbReference>
<dbReference type="PANTHER" id="PTHR37299:SF4">
    <property type="entry name" value="TRANSCRIPTIONAL REGULATOR"/>
    <property type="match status" value="1"/>
</dbReference>
<dbReference type="InterPro" id="IPR046947">
    <property type="entry name" value="LytR-like"/>
</dbReference>
<dbReference type="EMBL" id="CACRSY010000012">
    <property type="protein sequence ID" value="VYT11742.1"/>
    <property type="molecule type" value="Genomic_DNA"/>
</dbReference>
<proteinExistence type="predicted"/>